<organism evidence="1 2">
    <name type="scientific">Flammeovirga agarivorans</name>
    <dbReference type="NCBI Taxonomy" id="2726742"/>
    <lineage>
        <taxon>Bacteria</taxon>
        <taxon>Pseudomonadati</taxon>
        <taxon>Bacteroidota</taxon>
        <taxon>Cytophagia</taxon>
        <taxon>Cytophagales</taxon>
        <taxon>Flammeovirgaceae</taxon>
        <taxon>Flammeovirga</taxon>
    </lineage>
</organism>
<dbReference type="EMBL" id="JABAIL010000007">
    <property type="protein sequence ID" value="NLR93650.1"/>
    <property type="molecule type" value="Genomic_DNA"/>
</dbReference>
<dbReference type="SUPFAM" id="SSF55961">
    <property type="entry name" value="Bet v1-like"/>
    <property type="match status" value="1"/>
</dbReference>
<dbReference type="AlphaFoldDB" id="A0A7X8XY31"/>
<name>A0A7X8XY31_9BACT</name>
<gene>
    <name evidence="1" type="ORF">HGP29_20795</name>
</gene>
<comment type="caution">
    <text evidence="1">The sequence shown here is derived from an EMBL/GenBank/DDBJ whole genome shotgun (WGS) entry which is preliminary data.</text>
</comment>
<evidence type="ECO:0000313" key="1">
    <source>
        <dbReference type="EMBL" id="NLR93650.1"/>
    </source>
</evidence>
<reference evidence="1 2" key="1">
    <citation type="submission" date="2020-04" db="EMBL/GenBank/DDBJ databases">
        <title>Flammeovirga sp. SR4, a novel species isolated from seawater.</title>
        <authorList>
            <person name="Wang X."/>
        </authorList>
    </citation>
    <scope>NUCLEOTIDE SEQUENCE [LARGE SCALE GENOMIC DNA]</scope>
    <source>
        <strain evidence="1 2">SR4</strain>
    </source>
</reference>
<dbReference type="Proteomes" id="UP000585050">
    <property type="component" value="Unassembled WGS sequence"/>
</dbReference>
<dbReference type="InterPro" id="IPR023393">
    <property type="entry name" value="START-like_dom_sf"/>
</dbReference>
<dbReference type="Gene3D" id="3.30.530.20">
    <property type="match status" value="1"/>
</dbReference>
<sequence>MMKSLLFLPDISGFTEFIQNTEVEHSQHVIAELLDILIQSNIEGLELAEVEGDALFFFKENEVPSLERLLAQAEQMYTAFYSHLELLKKNRVCPCNACMSAPNLQLKIVAHCCDIQFINVQNKRKPFGKAVIQVHRLLKNSVDSDNYILISDDLRKEIHLSENYQSKLFNFNSSSDFYDGEEIPYVYSEINTKNLQLKPYSYAHKVNLGKPPTFTVDQDIQVSKEQLLELITNYKFRHEWTEGVEKFEYNEDEVTRLGTEHVCVVNGKHFNLVTVTKDVPAGVLVYGEYTASPPIVKSIHTFYQLSSIGTHNTKLEIQLHLEPKNWINKLFIEFFVKKLFLKNSKKTIEALKVYAEEYYAKEVV</sequence>
<evidence type="ECO:0000313" key="2">
    <source>
        <dbReference type="Proteomes" id="UP000585050"/>
    </source>
</evidence>
<proteinExistence type="predicted"/>
<keyword evidence="2" id="KW-1185">Reference proteome</keyword>
<protein>
    <submittedName>
        <fullName evidence="1">DUF2652 domain-containing protein</fullName>
    </submittedName>
</protein>
<dbReference type="InterPro" id="IPR029787">
    <property type="entry name" value="Nucleotide_cyclase"/>
</dbReference>
<accession>A0A7X8XY31</accession>
<dbReference type="Pfam" id="PF10851">
    <property type="entry name" value="DUF2652"/>
    <property type="match status" value="1"/>
</dbReference>
<dbReference type="InterPro" id="IPR020503">
    <property type="entry name" value="Uncharacterised_Rv2561"/>
</dbReference>
<dbReference type="Gene3D" id="3.30.70.1230">
    <property type="entry name" value="Nucleotide cyclase"/>
    <property type="match status" value="1"/>
</dbReference>